<protein>
    <submittedName>
        <fullName evidence="2">Uncharacterized protein</fullName>
    </submittedName>
</protein>
<accession>A0A5A7M8W1</accession>
<dbReference type="AlphaFoldDB" id="A0A5A7M8W1"/>
<evidence type="ECO:0000313" key="2">
    <source>
        <dbReference type="EMBL" id="GEQ74288.1"/>
    </source>
</evidence>
<gene>
    <name evidence="2" type="ORF">CTTA_1293</name>
</gene>
<evidence type="ECO:0000313" key="3">
    <source>
        <dbReference type="Proteomes" id="UP000323105"/>
    </source>
</evidence>
<comment type="caution">
    <text evidence="2">The sequence shown here is derived from an EMBL/GenBank/DDBJ whole genome shotgun (WGS) entry which is preliminary data.</text>
</comment>
<dbReference type="Proteomes" id="UP000323105">
    <property type="component" value="Unassembled WGS sequence"/>
</dbReference>
<dbReference type="EMBL" id="BKBW01000002">
    <property type="protein sequence ID" value="GEQ74288.1"/>
    <property type="molecule type" value="Genomic_DNA"/>
</dbReference>
<feature type="region of interest" description="Disordered" evidence="1">
    <location>
        <begin position="59"/>
        <end position="84"/>
    </location>
</feature>
<sequence length="84" mass="9344">MFARNGAVLLHVAHDVFAREQEIQLLQALGIAFELVAQKVLHRGSLRLGKGEGFTFVESGKREDRPRSGLALREDGSDQASERR</sequence>
<organism evidence="2 3">
    <name type="scientific">Comamonas testosteroni</name>
    <name type="common">Pseudomonas testosteroni</name>
    <dbReference type="NCBI Taxonomy" id="285"/>
    <lineage>
        <taxon>Bacteria</taxon>
        <taxon>Pseudomonadati</taxon>
        <taxon>Pseudomonadota</taxon>
        <taxon>Betaproteobacteria</taxon>
        <taxon>Burkholderiales</taxon>
        <taxon>Comamonadaceae</taxon>
        <taxon>Comamonas</taxon>
    </lineage>
</organism>
<evidence type="ECO:0000256" key="1">
    <source>
        <dbReference type="SAM" id="MobiDB-lite"/>
    </source>
</evidence>
<name>A0A5A7M8W1_COMTE</name>
<proteinExistence type="predicted"/>
<reference evidence="2 3" key="1">
    <citation type="journal article" date="2019" name="Microbiol. Resour. Announc.">
        <title>Draft Genome Sequence of Comamonas testosteroni TA441, a Bacterium That Has a Cryptic Phenol Degradation Gene Cluster.</title>
        <authorList>
            <person name="Arai H."/>
            <person name="Ishii M."/>
        </authorList>
    </citation>
    <scope>NUCLEOTIDE SEQUENCE [LARGE SCALE GENOMIC DNA]</scope>
    <source>
        <strain evidence="2 3">TA441</strain>
    </source>
</reference>